<gene>
    <name evidence="21" type="ordered locus">Phep_3949</name>
</gene>
<evidence type="ECO:0000256" key="16">
    <source>
        <dbReference type="SAM" id="Phobius"/>
    </source>
</evidence>
<keyword evidence="13" id="KW-0998">Cell outer membrane</keyword>
<dbReference type="GO" id="GO:0006811">
    <property type="term" value="P:monoatomic ion transport"/>
    <property type="evidence" value="ECO:0007669"/>
    <property type="project" value="UniProtKB-KW"/>
</dbReference>
<feature type="signal peptide" evidence="17">
    <location>
        <begin position="1"/>
        <end position="24"/>
    </location>
</feature>
<keyword evidence="3" id="KW-0813">Transport</keyword>
<dbReference type="HOGENOM" id="CLU_011447_1_0_10"/>
<dbReference type="Gene3D" id="3.10.560.10">
    <property type="entry name" value="Outer membrane lipoprotein wza domain like"/>
    <property type="match status" value="6"/>
</dbReference>
<evidence type="ECO:0000256" key="2">
    <source>
        <dbReference type="ARBA" id="ARBA00009450"/>
    </source>
</evidence>
<accession>C6XVR5</accession>
<organism evidence="21 22">
    <name type="scientific">Pedobacter heparinus (strain ATCC 13125 / DSM 2366 / CIP 104194 / JCM 7457 / NBRC 12017 / NCIMB 9290 / NRRL B-14731 / HIM 762-3)</name>
    <dbReference type="NCBI Taxonomy" id="485917"/>
    <lineage>
        <taxon>Bacteria</taxon>
        <taxon>Pseudomonadati</taxon>
        <taxon>Bacteroidota</taxon>
        <taxon>Sphingobacteriia</taxon>
        <taxon>Sphingobacteriales</taxon>
        <taxon>Sphingobacteriaceae</taxon>
        <taxon>Pedobacter</taxon>
    </lineage>
</organism>
<dbReference type="OrthoDB" id="9808948at2"/>
<evidence type="ECO:0000256" key="11">
    <source>
        <dbReference type="ARBA" id="ARBA00023136"/>
    </source>
</evidence>
<feature type="domain" description="Soluble ligand binding" evidence="19">
    <location>
        <begin position="317"/>
        <end position="357"/>
    </location>
</feature>
<dbReference type="InterPro" id="IPR019554">
    <property type="entry name" value="Soluble_ligand-bd"/>
</dbReference>
<sequence length="823" mass="90467">MNFKRTITAILFIFSFLVCQQAFSQANYANVKVDELSDAQILQMIKRAESIGYTEAQLEQMAAAQGMKPEEAQKLKLRVEKLRKQGSAATQVDTKVVSTGRENSETTDGGAVDNEKKIKDEEIGPKIFGAELFRNGSITFEPNLRIATPKGYVIGPDDKLLIDLTGDNEASYNLQVSPEGIINLQYVGRIAVGGLTIDQATSKIRTAMGKTYPSLRSGRTNLAINLGNIRSIKVVLTGQVTKPGTYTLSSLATVYNALYASGGPSQNGSFRKIQLIRNNKVVSTIDVYDFLLRGIQQDNIRLQDQDVINIPVYDKRVEILGEVKNGALFEVVTGETLQDLIGFAGGFTTQAYTAKIKSFQNTDKERRIIDIAAVDFGTYAPKNGDKYVVEAILDRFQNRVEILGAVFRPGLYELGNGLTLKGLITKADGLTEDAFLNRGYINRLNADNTQSLISFDVAKVIAGTQEDVVLQREDKITISSLFDLRDEYKVTIQGEVRAGGTFDYADNMTLEDVIQMAGGFKENATAKRIEISRRIKNSDAKSVSAKTAQVFTVGVDQNLRVIDKKFVLKPFDVIAVRSSEGYQVQKQVKLEGEVLYPGLYTITQKNERISDLIKRAGGLTPTAYTEGASLKRPGAEKVNPGDKNAIDNKEEDDKKFLNLKRAQEAGVKDTIKAEVEQKLIQSDLVGIDLEKILRKPQSRYDLIVEDGDVIRVPRQLQTVKVTGEVLNPNSIVYLPGKSFQQYVNGAGGFTSSALKKGAYIKYANGSVEAGSKFLFFNNYPKVKPGAEILVPKKAERERMTAQGWIGLGTAVASLGAIIVSLLR</sequence>
<keyword evidence="9" id="KW-0406">Ion transport</keyword>
<evidence type="ECO:0000256" key="4">
    <source>
        <dbReference type="ARBA" id="ARBA00022452"/>
    </source>
</evidence>
<reference evidence="21 22" key="1">
    <citation type="journal article" date="2009" name="Stand. Genomic Sci.">
        <title>Complete genome sequence of Pedobacter heparinus type strain (HIM 762-3).</title>
        <authorList>
            <person name="Han C."/>
            <person name="Spring S."/>
            <person name="Lapidus A."/>
            <person name="Del Rio T.G."/>
            <person name="Tice H."/>
            <person name="Copeland A."/>
            <person name="Cheng J.F."/>
            <person name="Lucas S."/>
            <person name="Chen F."/>
            <person name="Nolan M."/>
            <person name="Bruce D."/>
            <person name="Goodwin L."/>
            <person name="Pitluck S."/>
            <person name="Ivanova N."/>
            <person name="Mavromatis K."/>
            <person name="Mikhailova N."/>
            <person name="Pati A."/>
            <person name="Chen A."/>
            <person name="Palaniappan K."/>
            <person name="Land M."/>
            <person name="Hauser L."/>
            <person name="Chang Y.J."/>
            <person name="Jeffries C.C."/>
            <person name="Saunders E."/>
            <person name="Chertkov O."/>
            <person name="Brettin T."/>
            <person name="Goker M."/>
            <person name="Rohde M."/>
            <person name="Bristow J."/>
            <person name="Eisen J.A."/>
            <person name="Markowitz V."/>
            <person name="Hugenholtz P."/>
            <person name="Kyrpides N.C."/>
            <person name="Klenk H.P."/>
            <person name="Detter J.C."/>
        </authorList>
    </citation>
    <scope>NUCLEOTIDE SEQUENCE [LARGE SCALE GENOMIC DNA]</scope>
    <source>
        <strain evidence="22">ATCC 13125 / DSM 2366 / CIP 104194 / JCM 7457 / NBRC 12017 / NCIMB 9290 / NRRL B-14731 / HIM 762-3</strain>
    </source>
</reference>
<comment type="similarity">
    <text evidence="2">Belongs to the BexD/CtrA/VexA family.</text>
</comment>
<dbReference type="InterPro" id="IPR049712">
    <property type="entry name" value="Poly_export"/>
</dbReference>
<feature type="region of interest" description="Disordered" evidence="15">
    <location>
        <begin position="90"/>
        <end position="112"/>
    </location>
</feature>
<dbReference type="RefSeq" id="WP_015809748.1">
    <property type="nucleotide sequence ID" value="NC_013061.1"/>
</dbReference>
<keyword evidence="6 16" id="KW-0812">Transmembrane</keyword>
<keyword evidence="12" id="KW-0564">Palmitate</keyword>
<dbReference type="PANTHER" id="PTHR33619:SF3">
    <property type="entry name" value="POLYSACCHARIDE EXPORT PROTEIN GFCE-RELATED"/>
    <property type="match status" value="1"/>
</dbReference>
<feature type="domain" description="Polysaccharide export protein N-terminal" evidence="18">
    <location>
        <begin position="148"/>
        <end position="212"/>
    </location>
</feature>
<evidence type="ECO:0000256" key="15">
    <source>
        <dbReference type="SAM" id="MobiDB-lite"/>
    </source>
</evidence>
<evidence type="ECO:0000259" key="19">
    <source>
        <dbReference type="Pfam" id="PF10531"/>
    </source>
</evidence>
<keyword evidence="11 16" id="KW-0472">Membrane</keyword>
<evidence type="ECO:0000256" key="1">
    <source>
        <dbReference type="ARBA" id="ARBA00004571"/>
    </source>
</evidence>
<dbReference type="Gene3D" id="3.30.1950.10">
    <property type="entry name" value="wza like domain"/>
    <property type="match status" value="1"/>
</dbReference>
<keyword evidence="10" id="KW-0626">Porin</keyword>
<evidence type="ECO:0000256" key="3">
    <source>
        <dbReference type="ARBA" id="ARBA00022448"/>
    </source>
</evidence>
<dbReference type="STRING" id="485917.Phep_3949"/>
<evidence type="ECO:0000256" key="6">
    <source>
        <dbReference type="ARBA" id="ARBA00022692"/>
    </source>
</evidence>
<keyword evidence="5" id="KW-0762">Sugar transport</keyword>
<keyword evidence="7 17" id="KW-0732">Signal</keyword>
<protein>
    <submittedName>
        <fullName evidence="21">Polysaccharide export protein</fullName>
    </submittedName>
</protein>
<keyword evidence="14" id="KW-0449">Lipoprotein</keyword>
<feature type="compositionally biased region" description="Polar residues" evidence="15">
    <location>
        <begin position="90"/>
        <end position="101"/>
    </location>
</feature>
<evidence type="ECO:0000256" key="7">
    <source>
        <dbReference type="ARBA" id="ARBA00022729"/>
    </source>
</evidence>
<dbReference type="EMBL" id="CP001681">
    <property type="protein sequence ID" value="ACU06140.1"/>
    <property type="molecule type" value="Genomic_DNA"/>
</dbReference>
<keyword evidence="22" id="KW-1185">Reference proteome</keyword>
<dbReference type="eggNOG" id="COG1596">
    <property type="taxonomic scope" value="Bacteria"/>
</dbReference>
<dbReference type="KEGG" id="phe:Phep_3949"/>
<dbReference type="GO" id="GO:0009279">
    <property type="term" value="C:cell outer membrane"/>
    <property type="evidence" value="ECO:0007669"/>
    <property type="project" value="UniProtKB-SubCell"/>
</dbReference>
<feature type="domain" description="Soluble ligand binding" evidence="19">
    <location>
        <begin position="719"/>
        <end position="754"/>
    </location>
</feature>
<evidence type="ECO:0000256" key="5">
    <source>
        <dbReference type="ARBA" id="ARBA00022597"/>
    </source>
</evidence>
<feature type="domain" description="Soluble ligand binding" evidence="19">
    <location>
        <begin position="400"/>
        <end position="444"/>
    </location>
</feature>
<evidence type="ECO:0000259" key="18">
    <source>
        <dbReference type="Pfam" id="PF02563"/>
    </source>
</evidence>
<keyword evidence="16" id="KW-1133">Transmembrane helix</keyword>
<dbReference type="InterPro" id="IPR003715">
    <property type="entry name" value="Poly_export_N"/>
</dbReference>
<evidence type="ECO:0000256" key="14">
    <source>
        <dbReference type="ARBA" id="ARBA00023288"/>
    </source>
</evidence>
<evidence type="ECO:0000313" key="22">
    <source>
        <dbReference type="Proteomes" id="UP000000852"/>
    </source>
</evidence>
<evidence type="ECO:0000256" key="17">
    <source>
        <dbReference type="SAM" id="SignalP"/>
    </source>
</evidence>
<dbReference type="GO" id="GO:0015159">
    <property type="term" value="F:polysaccharide transmembrane transporter activity"/>
    <property type="evidence" value="ECO:0007669"/>
    <property type="project" value="InterPro"/>
</dbReference>
<dbReference type="GO" id="GO:0046930">
    <property type="term" value="C:pore complex"/>
    <property type="evidence" value="ECO:0007669"/>
    <property type="project" value="UniProtKB-KW"/>
</dbReference>
<dbReference type="AlphaFoldDB" id="C6XVR5"/>
<dbReference type="GO" id="GO:0015288">
    <property type="term" value="F:porin activity"/>
    <property type="evidence" value="ECO:0007669"/>
    <property type="project" value="UniProtKB-KW"/>
</dbReference>
<evidence type="ECO:0000256" key="10">
    <source>
        <dbReference type="ARBA" id="ARBA00023114"/>
    </source>
</evidence>
<feature type="domain" description="Soluble ligand binding" evidence="19">
    <location>
        <begin position="588"/>
        <end position="633"/>
    </location>
</feature>
<keyword evidence="8" id="KW-0625">Polysaccharide transport</keyword>
<name>C6XVR5_PEDHD</name>
<comment type="subcellular location">
    <subcellularLocation>
        <location evidence="1">Cell outer membrane</location>
        <topology evidence="1">Multi-pass membrane protein</topology>
    </subcellularLocation>
</comment>
<evidence type="ECO:0000256" key="8">
    <source>
        <dbReference type="ARBA" id="ARBA00023047"/>
    </source>
</evidence>
<dbReference type="Proteomes" id="UP000000852">
    <property type="component" value="Chromosome"/>
</dbReference>
<feature type="domain" description="SLBB" evidence="20">
    <location>
        <begin position="233"/>
        <end position="310"/>
    </location>
</feature>
<proteinExistence type="inferred from homology"/>
<feature type="chain" id="PRO_5002974188" evidence="17">
    <location>
        <begin position="25"/>
        <end position="823"/>
    </location>
</feature>
<dbReference type="Pfam" id="PF10531">
    <property type="entry name" value="SLBB"/>
    <property type="match status" value="5"/>
</dbReference>
<evidence type="ECO:0000259" key="20">
    <source>
        <dbReference type="Pfam" id="PF22461"/>
    </source>
</evidence>
<dbReference type="Pfam" id="PF02563">
    <property type="entry name" value="Poly_export"/>
    <property type="match status" value="1"/>
</dbReference>
<feature type="transmembrane region" description="Helical" evidence="16">
    <location>
        <begin position="803"/>
        <end position="822"/>
    </location>
</feature>
<evidence type="ECO:0000313" key="21">
    <source>
        <dbReference type="EMBL" id="ACU06140.1"/>
    </source>
</evidence>
<feature type="domain" description="Soluble ligand binding" evidence="19">
    <location>
        <begin position="489"/>
        <end position="536"/>
    </location>
</feature>
<dbReference type="Pfam" id="PF22461">
    <property type="entry name" value="SLBB_2"/>
    <property type="match status" value="1"/>
</dbReference>
<evidence type="ECO:0000256" key="9">
    <source>
        <dbReference type="ARBA" id="ARBA00023065"/>
    </source>
</evidence>
<keyword evidence="4" id="KW-1134">Transmembrane beta strand</keyword>
<dbReference type="InterPro" id="IPR054765">
    <property type="entry name" value="SLBB_dom"/>
</dbReference>
<dbReference type="PANTHER" id="PTHR33619">
    <property type="entry name" value="POLYSACCHARIDE EXPORT PROTEIN GFCE-RELATED"/>
    <property type="match status" value="1"/>
</dbReference>
<evidence type="ECO:0000256" key="12">
    <source>
        <dbReference type="ARBA" id="ARBA00023139"/>
    </source>
</evidence>
<evidence type="ECO:0000256" key="13">
    <source>
        <dbReference type="ARBA" id="ARBA00023237"/>
    </source>
</evidence>